<evidence type="ECO:0000313" key="3">
    <source>
        <dbReference type="Proteomes" id="UP000767392"/>
    </source>
</evidence>
<comment type="caution">
    <text evidence="2">The sequence shown here is derived from an EMBL/GenBank/DDBJ whole genome shotgun (WGS) entry which is preliminary data.</text>
</comment>
<feature type="region of interest" description="Disordered" evidence="1">
    <location>
        <begin position="147"/>
        <end position="170"/>
    </location>
</feature>
<gene>
    <name evidence="2" type="ORF">DY048_07570</name>
</gene>
<dbReference type="RefSeq" id="WP_105988407.1">
    <property type="nucleotide sequence ID" value="NZ_POST01000007.1"/>
</dbReference>
<sequence>MNVNVYITNHRNKTVALPVSPSEIKVNFENDESTSKVIGLGEINRLGDKKLKSIKISSFLPLDSSKVSYTTVRKKHKWKNASSYITFLKNIQASKKPCRLVITGFKFSMKATINFTYGMSNGVNNEYTYELDFTEYRKIKAERIGKKHGRKNNKIAKHGQRRSKPQHKINRGSKVLVNGMAYLTKNAIHGVMIRKRECNITLVSSNAKHPYYVVTTGGVAMGWVSKGAFI</sequence>
<protein>
    <submittedName>
        <fullName evidence="2">Uncharacterized protein</fullName>
    </submittedName>
</protein>
<dbReference type="EMBL" id="QUAM01000008">
    <property type="protein sequence ID" value="TPR12401.1"/>
    <property type="molecule type" value="Genomic_DNA"/>
</dbReference>
<accession>A0ABY2YST1</accession>
<evidence type="ECO:0000256" key="1">
    <source>
        <dbReference type="SAM" id="MobiDB-lite"/>
    </source>
</evidence>
<keyword evidence="3" id="KW-1185">Reference proteome</keyword>
<name>A0ABY2YST1_9LACO</name>
<organism evidence="2 3">
    <name type="scientific">Apilactobacillus timberlakei</name>
    <dbReference type="NCBI Taxonomy" id="2008380"/>
    <lineage>
        <taxon>Bacteria</taxon>
        <taxon>Bacillati</taxon>
        <taxon>Bacillota</taxon>
        <taxon>Bacilli</taxon>
        <taxon>Lactobacillales</taxon>
        <taxon>Lactobacillaceae</taxon>
        <taxon>Apilactobacillus</taxon>
    </lineage>
</organism>
<proteinExistence type="predicted"/>
<evidence type="ECO:0000313" key="2">
    <source>
        <dbReference type="EMBL" id="TPR12401.1"/>
    </source>
</evidence>
<reference evidence="2 3" key="1">
    <citation type="submission" date="2018-08" db="EMBL/GenBank/DDBJ databases">
        <title>Comparative genomics of wild bee and flower associated Lactobacillus reveals potential adaptation to the bee host.</title>
        <authorList>
            <person name="Vuong H.Q."/>
            <person name="Mcfrederick Q.S."/>
        </authorList>
    </citation>
    <scope>NUCLEOTIDE SEQUENCE [LARGE SCALE GENOMIC DNA]</scope>
    <source>
        <strain evidence="2 3">HV_04</strain>
    </source>
</reference>
<dbReference type="Proteomes" id="UP000767392">
    <property type="component" value="Unassembled WGS sequence"/>
</dbReference>